<protein>
    <submittedName>
        <fullName evidence="2">Uncharacterized protein</fullName>
    </submittedName>
</protein>
<dbReference type="RefSeq" id="WP_171033635.1">
    <property type="nucleotide sequence ID" value="NZ_CP058350.1"/>
</dbReference>
<sequence length="47" mass="5140">MTRQTRKSQAIAIARTGDEVRDRIRHFAIASIYAASAFAALGLALIH</sequence>
<keyword evidence="1" id="KW-0812">Transmembrane</keyword>
<evidence type="ECO:0000256" key="1">
    <source>
        <dbReference type="SAM" id="Phobius"/>
    </source>
</evidence>
<keyword evidence="1" id="KW-1133">Transmembrane helix</keyword>
<organism evidence="2 3">
    <name type="scientific">Peteryoungia desertarenae</name>
    <dbReference type="NCBI Taxonomy" id="1813451"/>
    <lineage>
        <taxon>Bacteria</taxon>
        <taxon>Pseudomonadati</taxon>
        <taxon>Pseudomonadota</taxon>
        <taxon>Alphaproteobacteria</taxon>
        <taxon>Hyphomicrobiales</taxon>
        <taxon>Rhizobiaceae</taxon>
        <taxon>Peteryoungia</taxon>
    </lineage>
</organism>
<evidence type="ECO:0000313" key="3">
    <source>
        <dbReference type="Proteomes" id="UP000308530"/>
    </source>
</evidence>
<keyword evidence="1" id="KW-0472">Membrane</keyword>
<proteinExistence type="predicted"/>
<gene>
    <name evidence="2" type="ORF">FE840_007555</name>
</gene>
<dbReference type="EMBL" id="CP058350">
    <property type="protein sequence ID" value="QLF69411.1"/>
    <property type="molecule type" value="Genomic_DNA"/>
</dbReference>
<reference evidence="2 3" key="1">
    <citation type="submission" date="2020-06" db="EMBL/GenBank/DDBJ databases">
        <title>Genome sequence of Rhizobium sp strain ADMK78.</title>
        <authorList>
            <person name="Rahi P."/>
        </authorList>
    </citation>
    <scope>NUCLEOTIDE SEQUENCE [LARGE SCALE GENOMIC DNA]</scope>
    <source>
        <strain evidence="2 3">ADMK78</strain>
    </source>
</reference>
<evidence type="ECO:0000313" key="2">
    <source>
        <dbReference type="EMBL" id="QLF69411.1"/>
    </source>
</evidence>
<keyword evidence="3" id="KW-1185">Reference proteome</keyword>
<dbReference type="Proteomes" id="UP000308530">
    <property type="component" value="Chromosome"/>
</dbReference>
<name>A0ABX6QLG7_9HYPH</name>
<accession>A0ABX6QLG7</accession>
<feature type="transmembrane region" description="Helical" evidence="1">
    <location>
        <begin position="27"/>
        <end position="46"/>
    </location>
</feature>